<proteinExistence type="predicted"/>
<dbReference type="EMBL" id="BOPH01000073">
    <property type="protein sequence ID" value="GIJ70228.1"/>
    <property type="molecule type" value="Genomic_DNA"/>
</dbReference>
<feature type="signal peptide" evidence="1">
    <location>
        <begin position="1"/>
        <end position="33"/>
    </location>
</feature>
<dbReference type="AlphaFoldDB" id="A0A8J4ED57"/>
<evidence type="ECO:0000313" key="2">
    <source>
        <dbReference type="EMBL" id="GIJ70228.1"/>
    </source>
</evidence>
<organism evidence="2 3">
    <name type="scientific">Virgisporangium ochraceum</name>
    <dbReference type="NCBI Taxonomy" id="65505"/>
    <lineage>
        <taxon>Bacteria</taxon>
        <taxon>Bacillati</taxon>
        <taxon>Actinomycetota</taxon>
        <taxon>Actinomycetes</taxon>
        <taxon>Micromonosporales</taxon>
        <taxon>Micromonosporaceae</taxon>
        <taxon>Virgisporangium</taxon>
    </lineage>
</organism>
<name>A0A8J4ED57_9ACTN</name>
<feature type="chain" id="PRO_5035153622" evidence="1">
    <location>
        <begin position="34"/>
        <end position="60"/>
    </location>
</feature>
<reference evidence="2" key="1">
    <citation type="submission" date="2021-01" db="EMBL/GenBank/DDBJ databases">
        <title>Whole genome shotgun sequence of Virgisporangium ochraceum NBRC 16418.</title>
        <authorList>
            <person name="Komaki H."/>
            <person name="Tamura T."/>
        </authorList>
    </citation>
    <scope>NUCLEOTIDE SEQUENCE</scope>
    <source>
        <strain evidence="2">NBRC 16418</strain>
    </source>
</reference>
<comment type="caution">
    <text evidence="2">The sequence shown here is derived from an EMBL/GenBank/DDBJ whole genome shotgun (WGS) entry which is preliminary data.</text>
</comment>
<dbReference type="Proteomes" id="UP000635606">
    <property type="component" value="Unassembled WGS sequence"/>
</dbReference>
<evidence type="ECO:0000313" key="3">
    <source>
        <dbReference type="Proteomes" id="UP000635606"/>
    </source>
</evidence>
<dbReference type="RefSeq" id="WP_203930127.1">
    <property type="nucleotide sequence ID" value="NZ_BOPH01000073.1"/>
</dbReference>
<protein>
    <submittedName>
        <fullName evidence="2">Uncharacterized protein</fullName>
    </submittedName>
</protein>
<keyword evidence="3" id="KW-1185">Reference proteome</keyword>
<keyword evidence="1" id="KW-0732">Signal</keyword>
<accession>A0A8J4ED57</accession>
<sequence length="60" mass="6125">MYTKRRAARIVAATFAGAAISFLTALGPASNLAAGNSPVTNLVVASSTNSLVSLFTYFDG</sequence>
<evidence type="ECO:0000256" key="1">
    <source>
        <dbReference type="SAM" id="SignalP"/>
    </source>
</evidence>
<gene>
    <name evidence="2" type="ORF">Voc01_051450</name>
</gene>